<sequence length="144" mass="15722">MTNQSVKPPIWFWVVAVFALLWNLMGVKAYLDQAFMSDDAFAQLEAAMQDIFNQTPAWVTAAFAIAVWGGALGSLLLILRKSLAHTVLIISLVGIVIQMFHNVFLSDNLDAYGPGGIPMALMILGFGVGLVFFSKKSKSAGWIR</sequence>
<dbReference type="RefSeq" id="WP_089358327.1">
    <property type="nucleotide sequence ID" value="NZ_FZPD01000007.1"/>
</dbReference>
<evidence type="ECO:0000313" key="3">
    <source>
        <dbReference type="Proteomes" id="UP000198393"/>
    </source>
</evidence>
<evidence type="ECO:0008006" key="4">
    <source>
        <dbReference type="Google" id="ProtNLM"/>
    </source>
</evidence>
<dbReference type="Proteomes" id="UP000198393">
    <property type="component" value="Unassembled WGS sequence"/>
</dbReference>
<evidence type="ECO:0000256" key="1">
    <source>
        <dbReference type="SAM" id="Phobius"/>
    </source>
</evidence>
<feature type="transmembrane region" description="Helical" evidence="1">
    <location>
        <begin position="57"/>
        <end position="79"/>
    </location>
</feature>
<feature type="transmembrane region" description="Helical" evidence="1">
    <location>
        <begin position="116"/>
        <end position="134"/>
    </location>
</feature>
<feature type="transmembrane region" description="Helical" evidence="1">
    <location>
        <begin position="12"/>
        <end position="31"/>
    </location>
</feature>
<dbReference type="EMBL" id="FZPD01000007">
    <property type="protein sequence ID" value="SNT38089.1"/>
    <property type="molecule type" value="Genomic_DNA"/>
</dbReference>
<reference evidence="2 3" key="1">
    <citation type="submission" date="2017-06" db="EMBL/GenBank/DDBJ databases">
        <authorList>
            <person name="Kim H.J."/>
            <person name="Triplett B.A."/>
        </authorList>
    </citation>
    <scope>NUCLEOTIDE SEQUENCE [LARGE SCALE GENOMIC DNA]</scope>
    <source>
        <strain evidence="2 3">DSM 19307</strain>
    </source>
</reference>
<gene>
    <name evidence="2" type="ORF">SAMN05421640_3655</name>
</gene>
<keyword evidence="1" id="KW-1133">Transmembrane helix</keyword>
<keyword evidence="1" id="KW-0472">Membrane</keyword>
<evidence type="ECO:0000313" key="2">
    <source>
        <dbReference type="EMBL" id="SNT38089.1"/>
    </source>
</evidence>
<keyword evidence="1" id="KW-0812">Transmembrane</keyword>
<dbReference type="AlphaFoldDB" id="A0A239M8C0"/>
<keyword evidence="3" id="KW-1185">Reference proteome</keyword>
<name>A0A239M8C0_EKHLU</name>
<feature type="transmembrane region" description="Helical" evidence="1">
    <location>
        <begin position="86"/>
        <end position="104"/>
    </location>
</feature>
<organism evidence="2 3">
    <name type="scientific">Ekhidna lutea</name>
    <dbReference type="NCBI Taxonomy" id="447679"/>
    <lineage>
        <taxon>Bacteria</taxon>
        <taxon>Pseudomonadati</taxon>
        <taxon>Bacteroidota</taxon>
        <taxon>Cytophagia</taxon>
        <taxon>Cytophagales</taxon>
        <taxon>Reichenbachiellaceae</taxon>
        <taxon>Ekhidna</taxon>
    </lineage>
</organism>
<protein>
    <recommendedName>
        <fullName evidence="4">DoxX-like family protein</fullName>
    </recommendedName>
</protein>
<dbReference type="OrthoDB" id="1143964at2"/>
<proteinExistence type="predicted"/>
<accession>A0A239M8C0</accession>